<organism evidence="1 2">
    <name type="scientific">Fomitopsis schrenkii</name>
    <name type="common">Brown rot fungus</name>
    <dbReference type="NCBI Taxonomy" id="2126942"/>
    <lineage>
        <taxon>Eukaryota</taxon>
        <taxon>Fungi</taxon>
        <taxon>Dikarya</taxon>
        <taxon>Basidiomycota</taxon>
        <taxon>Agaricomycotina</taxon>
        <taxon>Agaricomycetes</taxon>
        <taxon>Polyporales</taxon>
        <taxon>Fomitopsis</taxon>
    </lineage>
</organism>
<protein>
    <submittedName>
        <fullName evidence="1">Uncharacterized protein</fullName>
    </submittedName>
</protein>
<keyword evidence="2" id="KW-1185">Reference proteome</keyword>
<name>S8FF10_FOMSC</name>
<dbReference type="OrthoDB" id="3051453at2759"/>
<evidence type="ECO:0000313" key="2">
    <source>
        <dbReference type="Proteomes" id="UP000015241"/>
    </source>
</evidence>
<proteinExistence type="predicted"/>
<dbReference type="EMBL" id="KE504181">
    <property type="protein sequence ID" value="EPS96994.1"/>
    <property type="molecule type" value="Genomic_DNA"/>
</dbReference>
<dbReference type="InParanoid" id="S8FF10"/>
<dbReference type="Proteomes" id="UP000015241">
    <property type="component" value="Unassembled WGS sequence"/>
</dbReference>
<sequence>MPHSLSTCLESLLQTVATVDDHDDLAAAFSMHLPRVLDSLSPKDARLLATAIDRTEKEYRHTKELLSKVDYDKMHRQLEDILAGMKDPQECSAWRKEETRCLQKIYDWLSVLWQLGVENGRHRELVRKCLLLCEDVVARMVPHPSNTGKRDALAWMWLDFLVGSTVQYSDAEAVLIKDTIAVLSPTTSRAVGRLFSGLVAPKSKKRASDLQYSSDEDSYVDFGCARGWTPDKQAVLVVRDCLYAPIIQTFRQSPTIDTFTTLVRHTPCIAPALLEVTRQKVRGNVRSRALRIGWQSAAMIFCHCGTPSDITHLSETLAATPLDDDVLGALLAMAGHYKARFPVPSGSIMAESLFKAALQRTIGSCWLGIAQLYPGWDDAWDWLDEAVQGGTLSMQISPEATNKQKADRLLLIARFKEMLGPGVVSVKDEDGPKPLITGRKRTLDDVAEAGAEEWDPARDVRKCLDALRNHCSITKHEIGASAVAKSALGSDYLASVEGVFNVLHELVPDQPACKALRLLRDVLRNEWGYPKRASLSSIESLDADVDSGERPAKRRRVPLKVPCGIKLQTRLP</sequence>
<evidence type="ECO:0000313" key="1">
    <source>
        <dbReference type="EMBL" id="EPS96994.1"/>
    </source>
</evidence>
<dbReference type="AlphaFoldDB" id="S8FF10"/>
<accession>S8FF10</accession>
<gene>
    <name evidence="1" type="ORF">FOMPIDRAFT_1052848</name>
</gene>
<dbReference type="HOGENOM" id="CLU_495250_0_0_1"/>
<dbReference type="eggNOG" id="ENOG502RD5B">
    <property type="taxonomic scope" value="Eukaryota"/>
</dbReference>
<reference evidence="1 2" key="1">
    <citation type="journal article" date="2012" name="Science">
        <title>The Paleozoic origin of enzymatic lignin decomposition reconstructed from 31 fungal genomes.</title>
        <authorList>
            <person name="Floudas D."/>
            <person name="Binder M."/>
            <person name="Riley R."/>
            <person name="Barry K."/>
            <person name="Blanchette R.A."/>
            <person name="Henrissat B."/>
            <person name="Martinez A.T."/>
            <person name="Otillar R."/>
            <person name="Spatafora J.W."/>
            <person name="Yadav J.S."/>
            <person name="Aerts A."/>
            <person name="Benoit I."/>
            <person name="Boyd A."/>
            <person name="Carlson A."/>
            <person name="Copeland A."/>
            <person name="Coutinho P.M."/>
            <person name="de Vries R.P."/>
            <person name="Ferreira P."/>
            <person name="Findley K."/>
            <person name="Foster B."/>
            <person name="Gaskell J."/>
            <person name="Glotzer D."/>
            <person name="Gorecki P."/>
            <person name="Heitman J."/>
            <person name="Hesse C."/>
            <person name="Hori C."/>
            <person name="Igarashi K."/>
            <person name="Jurgens J.A."/>
            <person name="Kallen N."/>
            <person name="Kersten P."/>
            <person name="Kohler A."/>
            <person name="Kuees U."/>
            <person name="Kumar T.K.A."/>
            <person name="Kuo A."/>
            <person name="LaButti K."/>
            <person name="Larrondo L.F."/>
            <person name="Lindquist E."/>
            <person name="Ling A."/>
            <person name="Lombard V."/>
            <person name="Lucas S."/>
            <person name="Lundell T."/>
            <person name="Martin R."/>
            <person name="McLaughlin D.J."/>
            <person name="Morgenstern I."/>
            <person name="Morin E."/>
            <person name="Murat C."/>
            <person name="Nagy L.G."/>
            <person name="Nolan M."/>
            <person name="Ohm R.A."/>
            <person name="Patyshakuliyeva A."/>
            <person name="Rokas A."/>
            <person name="Ruiz-Duenas F.J."/>
            <person name="Sabat G."/>
            <person name="Salamov A."/>
            <person name="Samejima M."/>
            <person name="Schmutz J."/>
            <person name="Slot J.C."/>
            <person name="St John F."/>
            <person name="Stenlid J."/>
            <person name="Sun H."/>
            <person name="Sun S."/>
            <person name="Syed K."/>
            <person name="Tsang A."/>
            <person name="Wiebenga A."/>
            <person name="Young D."/>
            <person name="Pisabarro A."/>
            <person name="Eastwood D.C."/>
            <person name="Martin F."/>
            <person name="Cullen D."/>
            <person name="Grigoriev I.V."/>
            <person name="Hibbett D.S."/>
        </authorList>
    </citation>
    <scope>NUCLEOTIDE SEQUENCE</scope>
    <source>
        <strain evidence="2">FP-58527</strain>
    </source>
</reference>